<sequence length="228" mass="24713">MTFGMHMNQPFGAGQSNVMGQGFNTLRQFGTHPQEVQSHIHQDLYPGYSYASSPMHAGATNPQIVQQHIAQDLGYAQPSYGYAGPQVPTGSTLSQFGSNPQMVRQHIQQDLHGYGYAATNQAQNAGVTHQVMQSVPAQIHSQTFGYGYAQHPASHSTLGQFGSNPQMVQQHIQQDLHNQVGAMTSQQAGAFHGANYPSAQGAVGTFSQFGTNPQVVRQHIAQDLGYYQ</sequence>
<gene>
    <name evidence="1" type="ORF">Heshes_11200</name>
</gene>
<protein>
    <submittedName>
        <fullName evidence="1">Uncharacterized protein</fullName>
    </submittedName>
</protein>
<dbReference type="EMBL" id="BSRA01000005">
    <property type="protein sequence ID" value="GLV13436.1"/>
    <property type="molecule type" value="Genomic_DNA"/>
</dbReference>
<dbReference type="AlphaFoldDB" id="A0AA37U251"/>
<dbReference type="Proteomes" id="UP001157137">
    <property type="component" value="Unassembled WGS sequence"/>
</dbReference>
<evidence type="ECO:0000313" key="1">
    <source>
        <dbReference type="EMBL" id="GLV13436.1"/>
    </source>
</evidence>
<evidence type="ECO:0000313" key="2">
    <source>
        <dbReference type="Proteomes" id="UP001157137"/>
    </source>
</evidence>
<accession>A0AA37U251</accession>
<name>A0AA37U251_9BACL</name>
<comment type="caution">
    <text evidence="1">The sequence shown here is derived from an EMBL/GenBank/DDBJ whole genome shotgun (WGS) entry which is preliminary data.</text>
</comment>
<reference evidence="1" key="1">
    <citation type="submission" date="2023-02" db="EMBL/GenBank/DDBJ databases">
        <title>Proposal of a novel subspecies: Alicyclobacillus hesperidum subspecies aegle.</title>
        <authorList>
            <person name="Goto K."/>
            <person name="Fujii T."/>
            <person name="Yasui K."/>
            <person name="Mochida K."/>
            <person name="Kato-Tanaka Y."/>
            <person name="Morohoshi S."/>
            <person name="An S.Y."/>
            <person name="Kasai H."/>
            <person name="Yokota A."/>
        </authorList>
    </citation>
    <scope>NUCLEOTIDE SEQUENCE</scope>
    <source>
        <strain evidence="1">DSM 12766</strain>
    </source>
</reference>
<organism evidence="1 2">
    <name type="scientific">Alicyclobacillus hesperidum</name>
    <dbReference type="NCBI Taxonomy" id="89784"/>
    <lineage>
        <taxon>Bacteria</taxon>
        <taxon>Bacillati</taxon>
        <taxon>Bacillota</taxon>
        <taxon>Bacilli</taxon>
        <taxon>Bacillales</taxon>
        <taxon>Alicyclobacillaceae</taxon>
        <taxon>Alicyclobacillus</taxon>
    </lineage>
</organism>
<proteinExistence type="predicted"/>